<name>A0A0E9X8Y4_ANGAN</name>
<keyword evidence="1" id="KW-0812">Transmembrane</keyword>
<keyword evidence="1" id="KW-1133">Transmembrane helix</keyword>
<accession>A0A0E9X8Y4</accession>
<proteinExistence type="predicted"/>
<keyword evidence="1" id="KW-0472">Membrane</keyword>
<feature type="transmembrane region" description="Helical" evidence="1">
    <location>
        <begin position="38"/>
        <end position="60"/>
    </location>
</feature>
<sequence>MTFHNRYVIADWIEGWPLKSTPRAILRLRSTAPSLNRLIIPCLLIICSVNFIVAILKVCYTNSPYPKKKKKLNDAFLIICYNAHMEHGCFNAAC</sequence>
<organism evidence="2">
    <name type="scientific">Anguilla anguilla</name>
    <name type="common">European freshwater eel</name>
    <name type="synonym">Muraena anguilla</name>
    <dbReference type="NCBI Taxonomy" id="7936"/>
    <lineage>
        <taxon>Eukaryota</taxon>
        <taxon>Metazoa</taxon>
        <taxon>Chordata</taxon>
        <taxon>Craniata</taxon>
        <taxon>Vertebrata</taxon>
        <taxon>Euteleostomi</taxon>
        <taxon>Actinopterygii</taxon>
        <taxon>Neopterygii</taxon>
        <taxon>Teleostei</taxon>
        <taxon>Anguilliformes</taxon>
        <taxon>Anguillidae</taxon>
        <taxon>Anguilla</taxon>
    </lineage>
</organism>
<evidence type="ECO:0000256" key="1">
    <source>
        <dbReference type="SAM" id="Phobius"/>
    </source>
</evidence>
<dbReference type="AlphaFoldDB" id="A0A0E9X8Y4"/>
<dbReference type="EMBL" id="GBXM01010292">
    <property type="protein sequence ID" value="JAH98285.1"/>
    <property type="molecule type" value="Transcribed_RNA"/>
</dbReference>
<reference evidence="2" key="2">
    <citation type="journal article" date="2015" name="Fish Shellfish Immunol.">
        <title>Early steps in the European eel (Anguilla anguilla)-Vibrio vulnificus interaction in the gills: Role of the RtxA13 toxin.</title>
        <authorList>
            <person name="Callol A."/>
            <person name="Pajuelo D."/>
            <person name="Ebbesson L."/>
            <person name="Teles M."/>
            <person name="MacKenzie S."/>
            <person name="Amaro C."/>
        </authorList>
    </citation>
    <scope>NUCLEOTIDE SEQUENCE</scope>
</reference>
<reference evidence="2" key="1">
    <citation type="submission" date="2014-11" db="EMBL/GenBank/DDBJ databases">
        <authorList>
            <person name="Amaro Gonzalez C."/>
        </authorList>
    </citation>
    <scope>NUCLEOTIDE SEQUENCE</scope>
</reference>
<evidence type="ECO:0000313" key="2">
    <source>
        <dbReference type="EMBL" id="JAH98285.1"/>
    </source>
</evidence>
<protein>
    <submittedName>
        <fullName evidence="2">Uncharacterized protein</fullName>
    </submittedName>
</protein>